<feature type="region of interest" description="Disordered" evidence="1">
    <location>
        <begin position="188"/>
        <end position="245"/>
    </location>
</feature>
<feature type="compositionally biased region" description="Low complexity" evidence="1">
    <location>
        <begin position="220"/>
        <end position="235"/>
    </location>
</feature>
<feature type="compositionally biased region" description="Polar residues" evidence="1">
    <location>
        <begin position="202"/>
        <end position="213"/>
    </location>
</feature>
<feature type="compositionally biased region" description="Gly residues" evidence="1">
    <location>
        <begin position="471"/>
        <end position="481"/>
    </location>
</feature>
<dbReference type="Proteomes" id="UP000241848">
    <property type="component" value="Unassembled WGS sequence"/>
</dbReference>
<proteinExistence type="predicted"/>
<dbReference type="AlphaFoldDB" id="A0A2T2WD32"/>
<organism evidence="2 3">
    <name type="scientific">Sulfobacillus acidophilus</name>
    <dbReference type="NCBI Taxonomy" id="53633"/>
    <lineage>
        <taxon>Bacteria</taxon>
        <taxon>Bacillati</taxon>
        <taxon>Bacillota</taxon>
        <taxon>Clostridia</taxon>
        <taxon>Eubacteriales</taxon>
        <taxon>Clostridiales Family XVII. Incertae Sedis</taxon>
        <taxon>Sulfobacillus</taxon>
    </lineage>
</organism>
<evidence type="ECO:0000313" key="3">
    <source>
        <dbReference type="Proteomes" id="UP000241848"/>
    </source>
</evidence>
<sequence length="764" mass="81647">MVNNWIHRLTRRSALVVAGFTIAMAGSFVVGHVASAKTSKTIAVCNDPTDCANAKKDQGKGVIVVNIEGMSASQAANAVKTTANKTGATSVVTLGGTAAVSANYNKQIANNTGLTTVQLGGATGTQTANMLGSYLNGNTNTSSLYNLSKSGANRGTYTSTGNIYAGQGKTSNASGYYGDVGVSVYKPTTSHKKKKTTPQPTGCTSNCGTSTLHYTPPPGTSTQPSTTSTPPSTTSTPPPTTYTPPPVYYPPPPVWTTQYRTWTETSWGNGTSYNQAACAAQGGTSTGQAQGTITTYFTESWQVSNYGQSTAPATTSSSSFTPSDWQCKAVSGSPYWQPDGTTVSYPDRNLSAVCNADAVGTVNVTPTQKMQNWAYWWTQTGPSQSTTQAVSLGTTGQQYKYAVTAGTCPGGVVDTSVGTNNGQFVHLASALNANLLEPLKSTTSSTTVPESLGTVTWKFQQGTGSNDNSQGNGGGFFAEGGNPGNVSVPVVGTVSKTVPVTTTKTVQATCTVPHQETAYRTVDEAQTVPETQSYTYTVEVPQTQTGTRYVQQAYTATKQVPVTSRVYVNTSHYVTTRSYVSSGYWATGSRYVSSGYWASNGGRNVCAYMNDGGRWVRYCHWESYGQHWVNTSHYVSYRYYVNTSHYVTSQHYVNSGYWTTRTTEQTETYTAYRTVPQTYTYTVDVPETRTGTRTVYVTQYVPVQQAYTTTVLTEESCTKQEQVTTYQTVSATGVIMTSLGTAIAHNATYTVNGQTFTETTWTLT</sequence>
<reference evidence="2 3" key="1">
    <citation type="journal article" date="2014" name="BMC Genomics">
        <title>Comparison of environmental and isolate Sulfobacillus genomes reveals diverse carbon, sulfur, nitrogen, and hydrogen metabolisms.</title>
        <authorList>
            <person name="Justice N.B."/>
            <person name="Norman A."/>
            <person name="Brown C.T."/>
            <person name="Singh A."/>
            <person name="Thomas B.C."/>
            <person name="Banfield J.F."/>
        </authorList>
    </citation>
    <scope>NUCLEOTIDE SEQUENCE [LARGE SCALE GENOMIC DNA]</scope>
    <source>
        <strain evidence="2">AMDSBA3</strain>
    </source>
</reference>
<dbReference type="EMBL" id="PXYV01000084">
    <property type="protein sequence ID" value="PSR20129.1"/>
    <property type="molecule type" value="Genomic_DNA"/>
</dbReference>
<gene>
    <name evidence="2" type="ORF">C7B45_16400</name>
</gene>
<comment type="caution">
    <text evidence="2">The sequence shown here is derived from an EMBL/GenBank/DDBJ whole genome shotgun (WGS) entry which is preliminary data.</text>
</comment>
<evidence type="ECO:0000313" key="2">
    <source>
        <dbReference type="EMBL" id="PSR20129.1"/>
    </source>
</evidence>
<feature type="region of interest" description="Disordered" evidence="1">
    <location>
        <begin position="461"/>
        <end position="481"/>
    </location>
</feature>
<feature type="compositionally biased region" description="Pro residues" evidence="1">
    <location>
        <begin position="236"/>
        <end position="245"/>
    </location>
</feature>
<accession>A0A2T2WD32</accession>
<name>A0A2T2WD32_9FIRM</name>
<evidence type="ECO:0000256" key="1">
    <source>
        <dbReference type="SAM" id="MobiDB-lite"/>
    </source>
</evidence>
<protein>
    <submittedName>
        <fullName evidence="2">Uncharacterized protein</fullName>
    </submittedName>
</protein>
<feature type="compositionally biased region" description="Low complexity" evidence="1">
    <location>
        <begin position="461"/>
        <end position="470"/>
    </location>
</feature>